<keyword evidence="6" id="KW-1185">Reference proteome</keyword>
<dbReference type="PANTHER" id="PTHR37042">
    <property type="entry name" value="OUTER MEMBRANE PROTEIN RV1973"/>
    <property type="match status" value="1"/>
</dbReference>
<evidence type="ECO:0000256" key="1">
    <source>
        <dbReference type="ARBA" id="ARBA00004370"/>
    </source>
</evidence>
<proteinExistence type="predicted"/>
<evidence type="ECO:0000256" key="4">
    <source>
        <dbReference type="SAM" id="Phobius"/>
    </source>
</evidence>
<evidence type="ECO:0000313" key="5">
    <source>
        <dbReference type="EMBL" id="MBF6355598.1"/>
    </source>
</evidence>
<sequence>MSDNDVDSTPADEVSSEAAATPGKDAATPGKDAASSGTGAGVQELASGGAGGSAETVKTRKSSDEAVVAESAGTSPAVSRGKLVAAGSIGAIALGAAVGAAGYFFVQNSGNEALLAAHEEARRAACDYAPRLADYDAKNLDVYFAAVLDGATGDWHQQFDDTSRELREVLTEGQVVSKVQHVECAIKTGDETSAEAVIMIGQTITSVGTQGQASPGQLSMVLRMEKTDGRWLVNQVDSPLPAPQQ</sequence>
<dbReference type="PANTHER" id="PTHR37042:SF4">
    <property type="entry name" value="OUTER MEMBRANE PROTEIN RV1973"/>
    <property type="match status" value="1"/>
</dbReference>
<dbReference type="RefSeq" id="WP_195002155.1">
    <property type="nucleotide sequence ID" value="NZ_JADLQN010000001.1"/>
</dbReference>
<evidence type="ECO:0000313" key="6">
    <source>
        <dbReference type="Proteomes" id="UP000707731"/>
    </source>
</evidence>
<name>A0ABS0DAU0_9NOCA</name>
<reference evidence="5 6" key="1">
    <citation type="submission" date="2020-10" db="EMBL/GenBank/DDBJ databases">
        <title>Identification of Nocardia species via Next-generation sequencing and recognition of intraspecies genetic diversity.</title>
        <authorList>
            <person name="Li P."/>
            <person name="Li P."/>
            <person name="Lu B."/>
        </authorList>
    </citation>
    <scope>NUCLEOTIDE SEQUENCE [LARGE SCALE GENOMIC DNA]</scope>
    <source>
        <strain evidence="5 6">BJ06-0143</strain>
    </source>
</reference>
<organism evidence="5 6">
    <name type="scientific">Nocardia higoensis</name>
    <dbReference type="NCBI Taxonomy" id="228599"/>
    <lineage>
        <taxon>Bacteria</taxon>
        <taxon>Bacillati</taxon>
        <taxon>Actinomycetota</taxon>
        <taxon>Actinomycetes</taxon>
        <taxon>Mycobacteriales</taxon>
        <taxon>Nocardiaceae</taxon>
        <taxon>Nocardia</taxon>
    </lineage>
</organism>
<feature type="region of interest" description="Disordered" evidence="3">
    <location>
        <begin position="1"/>
        <end position="73"/>
    </location>
</feature>
<feature type="transmembrane region" description="Helical" evidence="4">
    <location>
        <begin position="83"/>
        <end position="106"/>
    </location>
</feature>
<comment type="subcellular location">
    <subcellularLocation>
        <location evidence="1">Membrane</location>
    </subcellularLocation>
</comment>
<dbReference type="EMBL" id="JADLQN010000001">
    <property type="protein sequence ID" value="MBF6355598.1"/>
    <property type="molecule type" value="Genomic_DNA"/>
</dbReference>
<evidence type="ECO:0000256" key="3">
    <source>
        <dbReference type="SAM" id="MobiDB-lite"/>
    </source>
</evidence>
<keyword evidence="2 4" id="KW-0472">Membrane</keyword>
<dbReference type="Proteomes" id="UP000707731">
    <property type="component" value="Unassembled WGS sequence"/>
</dbReference>
<gene>
    <name evidence="5" type="ORF">IU449_13765</name>
</gene>
<protein>
    <recommendedName>
        <fullName evidence="7">Mce-associated membrane protein</fullName>
    </recommendedName>
</protein>
<keyword evidence="4" id="KW-1133">Transmembrane helix</keyword>
<accession>A0ABS0DAU0</accession>
<keyword evidence="4" id="KW-0812">Transmembrane</keyword>
<evidence type="ECO:0008006" key="7">
    <source>
        <dbReference type="Google" id="ProtNLM"/>
    </source>
</evidence>
<comment type="caution">
    <text evidence="5">The sequence shown here is derived from an EMBL/GenBank/DDBJ whole genome shotgun (WGS) entry which is preliminary data.</text>
</comment>
<evidence type="ECO:0000256" key="2">
    <source>
        <dbReference type="ARBA" id="ARBA00023136"/>
    </source>
</evidence>